<accession>A0ABQ5W7J0</accession>
<name>A0ABQ5W7J0_9HYPH</name>
<evidence type="ECO:0000313" key="1">
    <source>
        <dbReference type="EMBL" id="GLQ55754.1"/>
    </source>
</evidence>
<dbReference type="EMBL" id="BSNS01000012">
    <property type="protein sequence ID" value="GLQ55754.1"/>
    <property type="molecule type" value="Genomic_DNA"/>
</dbReference>
<evidence type="ECO:0000313" key="2">
    <source>
        <dbReference type="Proteomes" id="UP001156691"/>
    </source>
</evidence>
<dbReference type="SUPFAM" id="SSF55166">
    <property type="entry name" value="Hedgehog/DD-peptidase"/>
    <property type="match status" value="1"/>
</dbReference>
<evidence type="ECO:0008006" key="3">
    <source>
        <dbReference type="Google" id="ProtNLM"/>
    </source>
</evidence>
<comment type="caution">
    <text evidence="1">The sequence shown here is derived from an EMBL/GenBank/DDBJ whole genome shotgun (WGS) entry which is preliminary data.</text>
</comment>
<proteinExistence type="predicted"/>
<keyword evidence="2" id="KW-1185">Reference proteome</keyword>
<sequence length="187" mass="21521">MRDFLYSEISAIHAIPNLPDDPDLAIAAGRRLCDELLEPLQERFGRISVRSSYRSPAVNRFGNENKLNCGSNESNYAVHIWDRRDAAGNMGATACIVVNSFIAYYERTGHWEALAWWVHDHLPYDHMQFFPHYAAFNLGWRDTPRRGIYSYIPPRRGWLTKRGMANADGDHSAEYAEMLREIECARA</sequence>
<dbReference type="Proteomes" id="UP001156691">
    <property type="component" value="Unassembled WGS sequence"/>
</dbReference>
<gene>
    <name evidence="1" type="ORF">GCM10010862_30130</name>
</gene>
<dbReference type="InterPro" id="IPR009045">
    <property type="entry name" value="Zn_M74/Hedgehog-like"/>
</dbReference>
<protein>
    <recommendedName>
        <fullName evidence="3">Peptidase M15</fullName>
    </recommendedName>
</protein>
<organism evidence="1 2">
    <name type="scientific">Devosia nitrariae</name>
    <dbReference type="NCBI Taxonomy" id="2071872"/>
    <lineage>
        <taxon>Bacteria</taxon>
        <taxon>Pseudomonadati</taxon>
        <taxon>Pseudomonadota</taxon>
        <taxon>Alphaproteobacteria</taxon>
        <taxon>Hyphomicrobiales</taxon>
        <taxon>Devosiaceae</taxon>
        <taxon>Devosia</taxon>
    </lineage>
</organism>
<reference evidence="2" key="1">
    <citation type="journal article" date="2019" name="Int. J. Syst. Evol. Microbiol.">
        <title>The Global Catalogue of Microorganisms (GCM) 10K type strain sequencing project: providing services to taxonomists for standard genome sequencing and annotation.</title>
        <authorList>
            <consortium name="The Broad Institute Genomics Platform"/>
            <consortium name="The Broad Institute Genome Sequencing Center for Infectious Disease"/>
            <person name="Wu L."/>
            <person name="Ma J."/>
        </authorList>
    </citation>
    <scope>NUCLEOTIDE SEQUENCE [LARGE SCALE GENOMIC DNA]</scope>
    <source>
        <strain evidence="2">NBRC 112416</strain>
    </source>
</reference>